<dbReference type="GO" id="GO:0000976">
    <property type="term" value="F:transcription cis-regulatory region binding"/>
    <property type="evidence" value="ECO:0007669"/>
    <property type="project" value="TreeGrafter"/>
</dbReference>
<feature type="compositionally biased region" description="Basic residues" evidence="2">
    <location>
        <begin position="95"/>
        <end position="104"/>
    </location>
</feature>
<gene>
    <name evidence="4" type="ORF">TIFTF001_024342</name>
</gene>
<dbReference type="GO" id="GO:0003700">
    <property type="term" value="F:DNA-binding transcription factor activity"/>
    <property type="evidence" value="ECO:0007669"/>
    <property type="project" value="TreeGrafter"/>
</dbReference>
<dbReference type="Gene3D" id="3.30.160.60">
    <property type="entry name" value="Classic Zinc Finger"/>
    <property type="match status" value="1"/>
</dbReference>
<keyword evidence="1" id="KW-0479">Metal-binding</keyword>
<dbReference type="GO" id="GO:0008270">
    <property type="term" value="F:zinc ion binding"/>
    <property type="evidence" value="ECO:0007669"/>
    <property type="project" value="UniProtKB-KW"/>
</dbReference>
<protein>
    <recommendedName>
        <fullName evidence="3">C2H2-type domain-containing protein</fullName>
    </recommendedName>
</protein>
<keyword evidence="1" id="KW-0863">Zinc-finger</keyword>
<keyword evidence="1" id="KW-0862">Zinc</keyword>
<dbReference type="Pfam" id="PF13912">
    <property type="entry name" value="zf-C2H2_6"/>
    <property type="match status" value="1"/>
</dbReference>
<dbReference type="EMBL" id="BTGU01000055">
    <property type="protein sequence ID" value="GMN55221.1"/>
    <property type="molecule type" value="Genomic_DNA"/>
</dbReference>
<dbReference type="InterPro" id="IPR036236">
    <property type="entry name" value="Znf_C2H2_sf"/>
</dbReference>
<sequence>MKLFGFEVPRSADHDYHDHTIIGDDDRDHDYHNKERFECPFCGKEFASSQALGGHQNAHKAERKLAKMAQTTQIRHPNFPPPPPPPPPPPDHHQNNNHHNHHHQKVEGSLAVGVPMIIAAHRAVIRPSGPPSSSGPRYIVGPAARFQRASPWPVSAVAVHYNVIGSGQSSNIVHSTRPVRARRVSRVGGFKGADQVVSGARSAPYAVEGDQNHNHDHVDLHLRLAPSSYNLSYK</sequence>
<dbReference type="PANTHER" id="PTHR46353">
    <property type="entry name" value="ZINC FINGER PROTEIN 5"/>
    <property type="match status" value="1"/>
</dbReference>
<dbReference type="InterPro" id="IPR013087">
    <property type="entry name" value="Znf_C2H2_type"/>
</dbReference>
<proteinExistence type="predicted"/>
<dbReference type="SUPFAM" id="SSF57667">
    <property type="entry name" value="beta-beta-alpha zinc fingers"/>
    <property type="match status" value="1"/>
</dbReference>
<name>A0AA88B0M7_FICCA</name>
<keyword evidence="5" id="KW-1185">Reference proteome</keyword>
<dbReference type="GO" id="GO:0005634">
    <property type="term" value="C:nucleus"/>
    <property type="evidence" value="ECO:0007669"/>
    <property type="project" value="TreeGrafter"/>
</dbReference>
<dbReference type="Proteomes" id="UP001187192">
    <property type="component" value="Unassembled WGS sequence"/>
</dbReference>
<dbReference type="PROSITE" id="PS50157">
    <property type="entry name" value="ZINC_FINGER_C2H2_2"/>
    <property type="match status" value="1"/>
</dbReference>
<feature type="domain" description="C2H2-type" evidence="3">
    <location>
        <begin position="37"/>
        <end position="64"/>
    </location>
</feature>
<feature type="compositionally biased region" description="Pro residues" evidence="2">
    <location>
        <begin position="78"/>
        <end position="89"/>
    </location>
</feature>
<dbReference type="PANTHER" id="PTHR46353:SF21">
    <property type="entry name" value="C2H2-TYPE DOMAIN-CONTAINING PROTEIN"/>
    <property type="match status" value="1"/>
</dbReference>
<evidence type="ECO:0000259" key="3">
    <source>
        <dbReference type="PROSITE" id="PS50157"/>
    </source>
</evidence>
<organism evidence="4 5">
    <name type="scientific">Ficus carica</name>
    <name type="common">Common fig</name>
    <dbReference type="NCBI Taxonomy" id="3494"/>
    <lineage>
        <taxon>Eukaryota</taxon>
        <taxon>Viridiplantae</taxon>
        <taxon>Streptophyta</taxon>
        <taxon>Embryophyta</taxon>
        <taxon>Tracheophyta</taxon>
        <taxon>Spermatophyta</taxon>
        <taxon>Magnoliopsida</taxon>
        <taxon>eudicotyledons</taxon>
        <taxon>Gunneridae</taxon>
        <taxon>Pentapetalae</taxon>
        <taxon>rosids</taxon>
        <taxon>fabids</taxon>
        <taxon>Rosales</taxon>
        <taxon>Moraceae</taxon>
        <taxon>Ficeae</taxon>
        <taxon>Ficus</taxon>
    </lineage>
</organism>
<dbReference type="AlphaFoldDB" id="A0AA88B0M7"/>
<dbReference type="GO" id="GO:0009736">
    <property type="term" value="P:cytokinin-activated signaling pathway"/>
    <property type="evidence" value="ECO:0007669"/>
    <property type="project" value="TreeGrafter"/>
</dbReference>
<evidence type="ECO:0000256" key="1">
    <source>
        <dbReference type="PROSITE-ProRule" id="PRU00042"/>
    </source>
</evidence>
<evidence type="ECO:0000256" key="2">
    <source>
        <dbReference type="SAM" id="MobiDB-lite"/>
    </source>
</evidence>
<accession>A0AA88B0M7</accession>
<comment type="caution">
    <text evidence="4">The sequence shown here is derived from an EMBL/GenBank/DDBJ whole genome shotgun (WGS) entry which is preliminary data.</text>
</comment>
<reference evidence="4" key="1">
    <citation type="submission" date="2023-07" db="EMBL/GenBank/DDBJ databases">
        <title>draft genome sequence of fig (Ficus carica).</title>
        <authorList>
            <person name="Takahashi T."/>
            <person name="Nishimura K."/>
        </authorList>
    </citation>
    <scope>NUCLEOTIDE SEQUENCE</scope>
</reference>
<dbReference type="GO" id="GO:0010090">
    <property type="term" value="P:trichome morphogenesis"/>
    <property type="evidence" value="ECO:0007669"/>
    <property type="project" value="InterPro"/>
</dbReference>
<evidence type="ECO:0000313" key="5">
    <source>
        <dbReference type="Proteomes" id="UP001187192"/>
    </source>
</evidence>
<dbReference type="PROSITE" id="PS00028">
    <property type="entry name" value="ZINC_FINGER_C2H2_1"/>
    <property type="match status" value="1"/>
</dbReference>
<dbReference type="InterPro" id="IPR044299">
    <property type="entry name" value="GIS3/ZFP5/ZFP6"/>
</dbReference>
<evidence type="ECO:0000313" key="4">
    <source>
        <dbReference type="EMBL" id="GMN55221.1"/>
    </source>
</evidence>
<feature type="region of interest" description="Disordered" evidence="2">
    <location>
        <begin position="53"/>
        <end position="106"/>
    </location>
</feature>
<dbReference type="GO" id="GO:0009740">
    <property type="term" value="P:gibberellic acid mediated signaling pathway"/>
    <property type="evidence" value="ECO:0007669"/>
    <property type="project" value="TreeGrafter"/>
</dbReference>